<dbReference type="InterPro" id="IPR017926">
    <property type="entry name" value="GATASE"/>
</dbReference>
<name>A0A3S5AZD6_9PLAT</name>
<dbReference type="PRINTS" id="PR00096">
    <property type="entry name" value="GATASE"/>
</dbReference>
<dbReference type="NCBIfam" id="NF009475">
    <property type="entry name" value="PRK12838.1"/>
    <property type="match status" value="1"/>
</dbReference>
<dbReference type="GO" id="GO:0005524">
    <property type="term" value="F:ATP binding"/>
    <property type="evidence" value="ECO:0007669"/>
    <property type="project" value="UniProtKB-KW"/>
</dbReference>
<dbReference type="InterPro" id="IPR029062">
    <property type="entry name" value="Class_I_gatase-like"/>
</dbReference>
<dbReference type="InterPro" id="IPR058047">
    <property type="entry name" value="CPSase_preATP-grasp"/>
</dbReference>
<dbReference type="Gene3D" id="3.40.50.880">
    <property type="match status" value="1"/>
</dbReference>
<dbReference type="CDD" id="cd01744">
    <property type="entry name" value="GATase1_CPSase"/>
    <property type="match status" value="1"/>
</dbReference>
<dbReference type="GO" id="GO:0004088">
    <property type="term" value="F:carbamoyl-phosphate synthase (glutamine-hydrolyzing) activity"/>
    <property type="evidence" value="ECO:0007669"/>
    <property type="project" value="InterPro"/>
</dbReference>
<dbReference type="PRINTS" id="PR00097">
    <property type="entry name" value="ANTSNTHASEII"/>
</dbReference>
<dbReference type="SUPFAM" id="SSF52021">
    <property type="entry name" value="Carbamoyl phosphate synthetase, small subunit N-terminal domain"/>
    <property type="match status" value="1"/>
</dbReference>
<dbReference type="GO" id="GO:0005951">
    <property type="term" value="C:carbamoyl-phosphate synthase complex"/>
    <property type="evidence" value="ECO:0007669"/>
    <property type="project" value="TreeGrafter"/>
</dbReference>
<sequence length="769" mass="85293">MLELPMETGYLELVDGTKYYGFLFGSCEFTEGEVVFQTGMVGYPESLTDPSYSSQILTLTFPFIESCVGDLGLPSHLESDRIHVSGLVISDYSSQYSHRTATKSLHEWLFDHNVSGIYGVDTRLLTQHLRSQGRIVPTSITPPLNWIDLSNSNLVLKVSCTSQRVYNPSGDIHIAILDCGLKFNQIRCLSKRGCKLTVLPCSSQFCQLPTDDIDGLLVSNGPGDPAQYDDIVNNILWWMTEVRKPLLGVCLGHQLVARAIGAKTYKMKFGNRGHNQPCIHLETGRCFITSQNHGYAVDTSTIPSEWIEIFRNANDLSNEGLAHTRLPYLTVQFHPEHCAGPADTEFIFSVFVDYVRFLSRGQECSYSLREELNKAIVYKQKPHEITLQNIRKRLKKVLLLGSGGLSIGQAGEFDYSGSQALKALKEEGIQTILVNPNIATVQTTVGMADKTYFLPLTPACVSRIIEAERPDGILISFGGQTGLDCGLSLAKTNEEDMFDENIEHTNTNIDAGVSEDKQVKESILEKFGCQILGTPLSAIISTEDRQLFASTMKEIGEQVSPAMTANSIKASNSLSLLLPKEALSVGNILGYPVLVRTAFALGGLGSGFAKSPEELQRLATSALAQTSKIFIDKSVKGWKEIEYEVGFDLYYSKSLCDNLYYNCFLKLKYENLNYVESYFYSHKVIRDAYNNCIAVCNMENVDPLGIHTGESIVVAPSQTLTNFEYNMLRSAAIKVFCYLCSIIDVDKCINFLLILIAYKPVASLKNSLF</sequence>
<dbReference type="Proteomes" id="UP000784294">
    <property type="component" value="Unassembled WGS sequence"/>
</dbReference>
<evidence type="ECO:0000259" key="6">
    <source>
        <dbReference type="SMART" id="SM01097"/>
    </source>
</evidence>
<dbReference type="GO" id="GO:0046872">
    <property type="term" value="F:metal ion binding"/>
    <property type="evidence" value="ECO:0007669"/>
    <property type="project" value="UniProtKB-KW"/>
</dbReference>
<proteinExistence type="inferred from homology"/>
<dbReference type="AlphaFoldDB" id="A0A3S5AZD6"/>
<evidence type="ECO:0000313" key="7">
    <source>
        <dbReference type="EMBL" id="VEL08891.1"/>
    </source>
</evidence>
<evidence type="ECO:0000313" key="8">
    <source>
        <dbReference type="Proteomes" id="UP000784294"/>
    </source>
</evidence>
<dbReference type="GO" id="GO:0004087">
    <property type="term" value="F:carbamoyl-phosphate synthase (ammonia) activity"/>
    <property type="evidence" value="ECO:0007669"/>
    <property type="project" value="UniProtKB-EC"/>
</dbReference>
<dbReference type="Gene3D" id="3.30.470.20">
    <property type="entry name" value="ATP-grasp fold, B domain"/>
    <property type="match status" value="1"/>
</dbReference>
<dbReference type="FunFam" id="3.40.50.20:FF:000001">
    <property type="entry name" value="Carbamoyl-phosphate synthase large chain"/>
    <property type="match status" value="1"/>
</dbReference>
<dbReference type="GO" id="GO:0006526">
    <property type="term" value="P:L-arginine biosynthetic process"/>
    <property type="evidence" value="ECO:0007669"/>
    <property type="project" value="TreeGrafter"/>
</dbReference>
<dbReference type="GO" id="GO:0006207">
    <property type="term" value="P:'de novo' pyrimidine nucleobase biosynthetic process"/>
    <property type="evidence" value="ECO:0007669"/>
    <property type="project" value="InterPro"/>
</dbReference>
<dbReference type="Gene3D" id="3.40.50.20">
    <property type="match status" value="1"/>
</dbReference>
<protein>
    <recommendedName>
        <fullName evidence="6">Carbamoyl-phosphate synthase small subunit N-terminal domain-containing protein</fullName>
    </recommendedName>
</protein>
<comment type="catalytic activity">
    <reaction evidence="5">
        <text>hydrogencarbonate + NH4(+) + 2 ATP = carbamoyl phosphate + 2 ADP + phosphate + 2 H(+)</text>
        <dbReference type="Rhea" id="RHEA:18029"/>
        <dbReference type="ChEBI" id="CHEBI:15378"/>
        <dbReference type="ChEBI" id="CHEBI:17544"/>
        <dbReference type="ChEBI" id="CHEBI:28938"/>
        <dbReference type="ChEBI" id="CHEBI:30616"/>
        <dbReference type="ChEBI" id="CHEBI:43474"/>
        <dbReference type="ChEBI" id="CHEBI:58228"/>
        <dbReference type="ChEBI" id="CHEBI:456216"/>
        <dbReference type="EC" id="6.3.4.16"/>
    </reaction>
</comment>
<keyword evidence="3" id="KW-0547">Nucleotide-binding</keyword>
<comment type="caution">
    <text evidence="7">The sequence shown here is derived from an EMBL/GenBank/DDBJ whole genome shotgun (WGS) entry which is preliminary data.</text>
</comment>
<dbReference type="InterPro" id="IPR002474">
    <property type="entry name" value="CarbamoylP_synth_ssu_N"/>
</dbReference>
<dbReference type="PRINTS" id="PR00098">
    <property type="entry name" value="CPSASE"/>
</dbReference>
<dbReference type="Pfam" id="PF25596">
    <property type="entry name" value="CPSase_L_D1"/>
    <property type="match status" value="1"/>
</dbReference>
<dbReference type="SUPFAM" id="SSF56059">
    <property type="entry name" value="Glutathione synthetase ATP-binding domain-like"/>
    <property type="match status" value="1"/>
</dbReference>
<dbReference type="InterPro" id="IPR035686">
    <property type="entry name" value="CPSase_GATase1"/>
</dbReference>
<dbReference type="OrthoDB" id="434at2759"/>
<dbReference type="InterPro" id="IPR006274">
    <property type="entry name" value="CarbamoylP_synth_ssu"/>
</dbReference>
<evidence type="ECO:0000256" key="2">
    <source>
        <dbReference type="ARBA" id="ARBA00022723"/>
    </source>
</evidence>
<dbReference type="GO" id="GO:0006541">
    <property type="term" value="P:glutamine metabolic process"/>
    <property type="evidence" value="ECO:0007669"/>
    <property type="project" value="InterPro"/>
</dbReference>
<dbReference type="PANTHER" id="PTHR11405:SF53">
    <property type="entry name" value="CARBAMOYL-PHOSPHATE SYNTHASE [AMMONIA], MITOCHONDRIAL"/>
    <property type="match status" value="1"/>
</dbReference>
<feature type="domain" description="Carbamoyl-phosphate synthase small subunit N-terminal" evidence="6">
    <location>
        <begin position="7"/>
        <end position="136"/>
    </location>
</feature>
<dbReference type="PROSITE" id="PS51273">
    <property type="entry name" value="GATASE_TYPE_1"/>
    <property type="match status" value="1"/>
</dbReference>
<keyword evidence="1" id="KW-0436">Ligase</keyword>
<dbReference type="InterPro" id="IPR005483">
    <property type="entry name" value="CPSase_dom"/>
</dbReference>
<dbReference type="SUPFAM" id="SSF52317">
    <property type="entry name" value="Class I glutamine amidotransferase-like"/>
    <property type="match status" value="1"/>
</dbReference>
<dbReference type="NCBIfam" id="TIGR01368">
    <property type="entry name" value="CPSaseIIsmall"/>
    <property type="match status" value="1"/>
</dbReference>
<dbReference type="InterPro" id="IPR016185">
    <property type="entry name" value="PreATP-grasp_dom_sf"/>
</dbReference>
<dbReference type="SUPFAM" id="SSF52440">
    <property type="entry name" value="PreATP-grasp domain"/>
    <property type="match status" value="1"/>
</dbReference>
<dbReference type="Pfam" id="PF00988">
    <property type="entry name" value="CPSase_sm_chain"/>
    <property type="match status" value="1"/>
</dbReference>
<dbReference type="PRINTS" id="PR00099">
    <property type="entry name" value="CPSGATASE"/>
</dbReference>
<evidence type="ECO:0000256" key="1">
    <source>
        <dbReference type="ARBA" id="ARBA00022598"/>
    </source>
</evidence>
<keyword evidence="4" id="KW-0067">ATP-binding</keyword>
<dbReference type="Pfam" id="PF02786">
    <property type="entry name" value="CPSase_L_D2"/>
    <property type="match status" value="2"/>
</dbReference>
<dbReference type="InterPro" id="IPR036480">
    <property type="entry name" value="CarbP_synth_ssu_N_sf"/>
</dbReference>
<reference evidence="7" key="1">
    <citation type="submission" date="2018-11" db="EMBL/GenBank/DDBJ databases">
        <authorList>
            <consortium name="Pathogen Informatics"/>
        </authorList>
    </citation>
    <scope>NUCLEOTIDE SEQUENCE</scope>
</reference>
<organism evidence="7 8">
    <name type="scientific">Protopolystoma xenopodis</name>
    <dbReference type="NCBI Taxonomy" id="117903"/>
    <lineage>
        <taxon>Eukaryota</taxon>
        <taxon>Metazoa</taxon>
        <taxon>Spiralia</taxon>
        <taxon>Lophotrochozoa</taxon>
        <taxon>Platyhelminthes</taxon>
        <taxon>Monogenea</taxon>
        <taxon>Polyopisthocotylea</taxon>
        <taxon>Polystomatidea</taxon>
        <taxon>Polystomatidae</taxon>
        <taxon>Protopolystoma</taxon>
    </lineage>
</organism>
<evidence type="ECO:0000256" key="4">
    <source>
        <dbReference type="ARBA" id="ARBA00022840"/>
    </source>
</evidence>
<accession>A0A3S5AZD6</accession>
<keyword evidence="8" id="KW-1185">Reference proteome</keyword>
<keyword evidence="2" id="KW-0479">Metal-binding</keyword>
<dbReference type="Pfam" id="PF00117">
    <property type="entry name" value="GATase"/>
    <property type="match status" value="1"/>
</dbReference>
<dbReference type="PANTHER" id="PTHR11405">
    <property type="entry name" value="CARBAMOYLTRANSFERASE FAMILY MEMBER"/>
    <property type="match status" value="1"/>
</dbReference>
<dbReference type="Gene3D" id="3.50.30.20">
    <property type="entry name" value="Carbamoyl-phosphate synthase small subunit, N-terminal domain"/>
    <property type="match status" value="1"/>
</dbReference>
<dbReference type="HAMAP" id="MF_01209">
    <property type="entry name" value="CPSase_S_chain"/>
    <property type="match status" value="1"/>
</dbReference>
<evidence type="ECO:0000256" key="3">
    <source>
        <dbReference type="ARBA" id="ARBA00022741"/>
    </source>
</evidence>
<dbReference type="InterPro" id="IPR005479">
    <property type="entry name" value="CPAse_ATP-bd"/>
</dbReference>
<dbReference type="EMBL" id="CAAALY010004984">
    <property type="protein sequence ID" value="VEL08891.1"/>
    <property type="molecule type" value="Genomic_DNA"/>
</dbReference>
<dbReference type="SMART" id="SM01097">
    <property type="entry name" value="CPSase_sm_chain"/>
    <property type="match status" value="1"/>
</dbReference>
<gene>
    <name evidence="7" type="ORF">PXEA_LOCUS2331</name>
</gene>
<evidence type="ECO:0000256" key="5">
    <source>
        <dbReference type="ARBA" id="ARBA00047359"/>
    </source>
</evidence>